<protein>
    <submittedName>
        <fullName evidence="3">IS110 family transposase</fullName>
    </submittedName>
</protein>
<evidence type="ECO:0000313" key="4">
    <source>
        <dbReference type="Proteomes" id="UP000598467"/>
    </source>
</evidence>
<gene>
    <name evidence="3" type="ORF">HK439_26390</name>
</gene>
<dbReference type="PANTHER" id="PTHR33055:SF13">
    <property type="entry name" value="TRANSPOSASE"/>
    <property type="match status" value="1"/>
</dbReference>
<evidence type="ECO:0000313" key="3">
    <source>
        <dbReference type="EMBL" id="MBD1549785.1"/>
    </source>
</evidence>
<proteinExistence type="predicted"/>
<feature type="domain" description="Transposase IS116/IS110/IS902 C-terminal" evidence="2">
    <location>
        <begin position="199"/>
        <end position="282"/>
    </location>
</feature>
<dbReference type="PANTHER" id="PTHR33055">
    <property type="entry name" value="TRANSPOSASE FOR INSERTION SEQUENCE ELEMENT IS1111A"/>
    <property type="match status" value="1"/>
</dbReference>
<dbReference type="Proteomes" id="UP000598467">
    <property type="component" value="Unassembled WGS sequence"/>
</dbReference>
<evidence type="ECO:0000259" key="2">
    <source>
        <dbReference type="Pfam" id="PF02371"/>
    </source>
</evidence>
<dbReference type="InterPro" id="IPR002525">
    <property type="entry name" value="Transp_IS110-like_N"/>
</dbReference>
<accession>A0A926P4G7</accession>
<comment type="caution">
    <text evidence="3">The sequence shown here is derived from an EMBL/GenBank/DDBJ whole genome shotgun (WGS) entry which is preliminary data.</text>
</comment>
<dbReference type="InterPro" id="IPR003346">
    <property type="entry name" value="Transposase_20"/>
</dbReference>
<organism evidence="3 4">
    <name type="scientific">Roseibium aggregatum</name>
    <dbReference type="NCBI Taxonomy" id="187304"/>
    <lineage>
        <taxon>Bacteria</taxon>
        <taxon>Pseudomonadati</taxon>
        <taxon>Pseudomonadota</taxon>
        <taxon>Alphaproteobacteria</taxon>
        <taxon>Hyphomicrobiales</taxon>
        <taxon>Stappiaceae</taxon>
        <taxon>Roseibium</taxon>
    </lineage>
</organism>
<dbReference type="InterPro" id="IPR047650">
    <property type="entry name" value="Transpos_IS110"/>
</dbReference>
<dbReference type="NCBIfam" id="NF033542">
    <property type="entry name" value="transpos_IS110"/>
    <property type="match status" value="1"/>
</dbReference>
<name>A0A926P4G7_9HYPH</name>
<dbReference type="Pfam" id="PF01548">
    <property type="entry name" value="DEDD_Tnp_IS110"/>
    <property type="match status" value="1"/>
</dbReference>
<dbReference type="Pfam" id="PF02371">
    <property type="entry name" value="Transposase_20"/>
    <property type="match status" value="1"/>
</dbReference>
<dbReference type="EMBL" id="JABFCZ010000081">
    <property type="protein sequence ID" value="MBD1549785.1"/>
    <property type="molecule type" value="Genomic_DNA"/>
</dbReference>
<dbReference type="GO" id="GO:0004803">
    <property type="term" value="F:transposase activity"/>
    <property type="evidence" value="ECO:0007669"/>
    <property type="project" value="InterPro"/>
</dbReference>
<feature type="domain" description="Transposase IS110-like N-terminal" evidence="1">
    <location>
        <begin position="16"/>
        <end position="158"/>
    </location>
</feature>
<dbReference type="RefSeq" id="WP_190294459.1">
    <property type="nucleotide sequence ID" value="NZ_JABFCZ010000081.1"/>
</dbReference>
<sequence>MQGKVLPERSAEEVYAGCDVSKDFLDLYLHPSGERLRVSNDRQGLGKLKRELAGRPVALLTLEATGKYHRAACRSLSQAGLPVAVVNPLRARLFAKAAGLLAKTDRVDAMMLAYMGKALCPRTTMPTEQAHEDLSELVRARNAASAERTALKNRLAAAATSFLKSELKRCIASLNTHIERLAAEIERRIKANPAFARRAEILASIPGIGPAVAADLLVDMAELGSLSAKAAASLSGLAPVADDSGHRNGPRRIRGGRPQARRALYLAALSAARYNPPLAIFYKRLIEAGKKPKVAIVAVMRKLIVLANTLLSENRIWCPNHP</sequence>
<reference evidence="3" key="1">
    <citation type="submission" date="2020-05" db="EMBL/GenBank/DDBJ databases">
        <title>Identification of trans-AT polyketide cluster in two marine bacteria, producers of a novel glutaramide-containing polyketide sesbanimide D and analogs.</title>
        <authorList>
            <person name="Kacar D."/>
            <person name="Rodriguez P."/>
            <person name="Canedo L."/>
            <person name="Gonzalez E."/>
            <person name="Galan B."/>
            <person name="De La Calle F."/>
            <person name="Garcia J.L."/>
        </authorList>
    </citation>
    <scope>NUCLEOTIDE SEQUENCE</scope>
    <source>
        <strain evidence="3">PHM038</strain>
    </source>
</reference>
<dbReference type="GO" id="GO:0006313">
    <property type="term" value="P:DNA transposition"/>
    <property type="evidence" value="ECO:0007669"/>
    <property type="project" value="InterPro"/>
</dbReference>
<dbReference type="AlphaFoldDB" id="A0A926P4G7"/>
<evidence type="ECO:0000259" key="1">
    <source>
        <dbReference type="Pfam" id="PF01548"/>
    </source>
</evidence>
<dbReference type="GO" id="GO:0003677">
    <property type="term" value="F:DNA binding"/>
    <property type="evidence" value="ECO:0007669"/>
    <property type="project" value="InterPro"/>
</dbReference>